<feature type="transmembrane region" description="Helical" evidence="1">
    <location>
        <begin position="329"/>
        <end position="348"/>
    </location>
</feature>
<dbReference type="InterPro" id="IPR027417">
    <property type="entry name" value="P-loop_NTPase"/>
</dbReference>
<proteinExistence type="predicted"/>
<dbReference type="InterPro" id="IPR040632">
    <property type="entry name" value="Sulfotransfer_4"/>
</dbReference>
<evidence type="ECO:0000313" key="3">
    <source>
        <dbReference type="Proteomes" id="UP001310594"/>
    </source>
</evidence>
<dbReference type="AlphaFoldDB" id="A0AAN7VV98"/>
<name>A0AAN7VV98_9PEZI</name>
<dbReference type="PANTHER" id="PTHR36978">
    <property type="entry name" value="P-LOOP CONTAINING NUCLEOTIDE TRIPHOSPHATE HYDROLASE"/>
    <property type="match status" value="1"/>
</dbReference>
<keyword evidence="1" id="KW-1133">Transmembrane helix</keyword>
<dbReference type="Gene3D" id="3.40.50.300">
    <property type="entry name" value="P-loop containing nucleotide triphosphate hydrolases"/>
    <property type="match status" value="1"/>
</dbReference>
<sequence length="353" mass="40293">MIIAGEFWLTGREARVSKVRKQGGKDSACILLRASFGVLVDLADRYNANRSSYQPNIRDMSFSEFVFGFSDETKRKFPYLFANLDIDRHGSKRQMPMEVLSLGMSRTGTASMKAALTRLGYNTAHGFDMHANKRDCLMWDEAFAAKYHGDTFIDLNKPDFWDQLLGHVSAVTDMPHNAFGPELINAYPEVKVVLVERKIEAWYKSFERAVIRGADFPKAITLFSYLDPMGVGFFKVIQREGFMAGQFHAKDVAEWRANARPVYQQHYAEIRRVLKDQPDRLLEYKLGDGWEPLCQFLGKVVPDEPFPRVNETSSHDEMQFVTAMICLRAALRNIAMCIAPFVVAVLAWKYSRA</sequence>
<dbReference type="Proteomes" id="UP001310594">
    <property type="component" value="Unassembled WGS sequence"/>
</dbReference>
<organism evidence="2 3">
    <name type="scientific">Elasticomyces elasticus</name>
    <dbReference type="NCBI Taxonomy" id="574655"/>
    <lineage>
        <taxon>Eukaryota</taxon>
        <taxon>Fungi</taxon>
        <taxon>Dikarya</taxon>
        <taxon>Ascomycota</taxon>
        <taxon>Pezizomycotina</taxon>
        <taxon>Dothideomycetes</taxon>
        <taxon>Dothideomycetidae</taxon>
        <taxon>Mycosphaerellales</taxon>
        <taxon>Teratosphaeriaceae</taxon>
        <taxon>Elasticomyces</taxon>
    </lineage>
</organism>
<keyword evidence="1" id="KW-0812">Transmembrane</keyword>
<accession>A0AAN7VV98</accession>
<gene>
    <name evidence="2" type="ORF">LTR97_012753</name>
</gene>
<dbReference type="SUPFAM" id="SSF52540">
    <property type="entry name" value="P-loop containing nucleoside triphosphate hydrolases"/>
    <property type="match status" value="1"/>
</dbReference>
<evidence type="ECO:0008006" key="4">
    <source>
        <dbReference type="Google" id="ProtNLM"/>
    </source>
</evidence>
<dbReference type="EMBL" id="JAVRQU010000030">
    <property type="protein sequence ID" value="KAK5689580.1"/>
    <property type="molecule type" value="Genomic_DNA"/>
</dbReference>
<evidence type="ECO:0000256" key="1">
    <source>
        <dbReference type="SAM" id="Phobius"/>
    </source>
</evidence>
<dbReference type="Pfam" id="PF17784">
    <property type="entry name" value="Sulfotransfer_4"/>
    <property type="match status" value="1"/>
</dbReference>
<reference evidence="2" key="1">
    <citation type="submission" date="2023-08" db="EMBL/GenBank/DDBJ databases">
        <title>Black Yeasts Isolated from many extreme environments.</title>
        <authorList>
            <person name="Coleine C."/>
            <person name="Stajich J.E."/>
            <person name="Selbmann L."/>
        </authorList>
    </citation>
    <scope>NUCLEOTIDE SEQUENCE</scope>
    <source>
        <strain evidence="2">CCFEE 5810</strain>
    </source>
</reference>
<comment type="caution">
    <text evidence="2">The sequence shown here is derived from an EMBL/GenBank/DDBJ whole genome shotgun (WGS) entry which is preliminary data.</text>
</comment>
<keyword evidence="1" id="KW-0472">Membrane</keyword>
<protein>
    <recommendedName>
        <fullName evidence="4">P-loop containing nucleoside triphosphate hydrolase protein</fullName>
    </recommendedName>
</protein>
<evidence type="ECO:0000313" key="2">
    <source>
        <dbReference type="EMBL" id="KAK5689580.1"/>
    </source>
</evidence>
<dbReference type="PANTHER" id="PTHR36978:SF4">
    <property type="entry name" value="P-LOOP CONTAINING NUCLEOSIDE TRIPHOSPHATE HYDROLASE PROTEIN"/>
    <property type="match status" value="1"/>
</dbReference>